<feature type="domain" description="CBM21" evidence="4">
    <location>
        <begin position="142"/>
        <end position="252"/>
    </location>
</feature>
<sequence length="257" mass="29093">MLPADMTVSLRFSGNQPLCHFLGVHPPKPLRPCIQRQVTEKAALSRLHSPASPILNRTTTKSAVKAEASSRSPKRVVFADSKGLSLTAVRLFSQQEECPQIKPLPGRWKLCVVKKDNEVASAQGPRFRLGFQQPSADFQTFRSRLQEALVLLESCTVAERTLRGTVRVRNVCYEKAVQVRVTFDSWATHRDVPCTYLNQHYGIPDTDVFEFDIALPVRLDAQKRIEFCVSYLPDGFSEPVWDNNYGQNYIISVRDRT</sequence>
<dbReference type="InterPro" id="IPR005036">
    <property type="entry name" value="CBM21_dom"/>
</dbReference>
<reference evidence="6" key="1">
    <citation type="submission" date="2025-08" db="UniProtKB">
        <authorList>
            <consortium name="RefSeq"/>
        </authorList>
    </citation>
    <scope>IDENTIFICATION</scope>
</reference>
<dbReference type="PIRSF" id="PIRSF038207">
    <property type="entry name" value="PP1_GT_animal"/>
    <property type="match status" value="1"/>
</dbReference>
<dbReference type="Gene3D" id="2.60.40.2440">
    <property type="entry name" value="Carbohydrate binding type-21 domain"/>
    <property type="match status" value="1"/>
</dbReference>
<dbReference type="InterPro" id="IPR038175">
    <property type="entry name" value="CBM21_dom_sf"/>
</dbReference>
<dbReference type="PANTHER" id="PTHR12307:SF49">
    <property type="entry name" value="PROTEIN PHOSPHATASE 1 REGULATORY SUBUNIT"/>
    <property type="match status" value="1"/>
</dbReference>
<dbReference type="InParanoid" id="A0A6J2UPH8"/>
<name>A0A6J2UPH8_CHACN</name>
<dbReference type="GO" id="GO:0008157">
    <property type="term" value="F:protein phosphatase 1 binding"/>
    <property type="evidence" value="ECO:0007669"/>
    <property type="project" value="TreeGrafter"/>
</dbReference>
<keyword evidence="2 3" id="KW-0119">Carbohydrate metabolism</keyword>
<dbReference type="InterPro" id="IPR017434">
    <property type="entry name" value="Pase-1_reg-su_3B/C/D_met"/>
</dbReference>
<evidence type="ECO:0000259" key="4">
    <source>
        <dbReference type="PROSITE" id="PS51159"/>
    </source>
</evidence>
<dbReference type="GO" id="GO:0005977">
    <property type="term" value="P:glycogen metabolic process"/>
    <property type="evidence" value="ECO:0007669"/>
    <property type="project" value="UniProtKB-KW"/>
</dbReference>
<dbReference type="Pfam" id="PF03370">
    <property type="entry name" value="CBM_21"/>
    <property type="match status" value="1"/>
</dbReference>
<proteinExistence type="predicted"/>
<accession>A0A6J2UPH8</accession>
<dbReference type="GO" id="GO:2001069">
    <property type="term" value="F:glycogen binding"/>
    <property type="evidence" value="ECO:0007669"/>
    <property type="project" value="TreeGrafter"/>
</dbReference>
<dbReference type="OrthoDB" id="1881at2759"/>
<dbReference type="CTD" id="406459"/>
<evidence type="ECO:0000313" key="6">
    <source>
        <dbReference type="RefSeq" id="XP_030621964.1"/>
    </source>
</evidence>
<organism evidence="5 6">
    <name type="scientific">Chanos chanos</name>
    <name type="common">Milkfish</name>
    <name type="synonym">Mugil chanos</name>
    <dbReference type="NCBI Taxonomy" id="29144"/>
    <lineage>
        <taxon>Eukaryota</taxon>
        <taxon>Metazoa</taxon>
        <taxon>Chordata</taxon>
        <taxon>Craniata</taxon>
        <taxon>Vertebrata</taxon>
        <taxon>Euteleostomi</taxon>
        <taxon>Actinopterygii</taxon>
        <taxon>Neopterygii</taxon>
        <taxon>Teleostei</taxon>
        <taxon>Ostariophysi</taxon>
        <taxon>Gonorynchiformes</taxon>
        <taxon>Chanidae</taxon>
        <taxon>Chanos</taxon>
    </lineage>
</organism>
<dbReference type="PANTHER" id="PTHR12307">
    <property type="entry name" value="PROTEIN PHOSPHATASE 1 REGULATORY SUBUNIT"/>
    <property type="match status" value="1"/>
</dbReference>
<dbReference type="InterPro" id="IPR050782">
    <property type="entry name" value="PP1_regulatory_subunit_3"/>
</dbReference>
<keyword evidence="5" id="KW-1185">Reference proteome</keyword>
<evidence type="ECO:0000256" key="2">
    <source>
        <dbReference type="ARBA" id="ARBA00023277"/>
    </source>
</evidence>
<dbReference type="GO" id="GO:0005979">
    <property type="term" value="P:regulation of glycogen biosynthetic process"/>
    <property type="evidence" value="ECO:0007669"/>
    <property type="project" value="TreeGrafter"/>
</dbReference>
<gene>
    <name evidence="6" type="primary">ppp1r3c2b</name>
</gene>
<dbReference type="GO" id="GO:0000164">
    <property type="term" value="C:protein phosphatase type 1 complex"/>
    <property type="evidence" value="ECO:0007669"/>
    <property type="project" value="TreeGrafter"/>
</dbReference>
<dbReference type="GeneID" id="115805500"/>
<evidence type="ECO:0000256" key="1">
    <source>
        <dbReference type="ARBA" id="ARBA00022600"/>
    </source>
</evidence>
<protein>
    <recommendedName>
        <fullName evidence="3">Protein phosphatase 1 regulatory subunit</fullName>
    </recommendedName>
</protein>
<keyword evidence="1 3" id="KW-0321">Glycogen metabolism</keyword>
<dbReference type="RefSeq" id="XP_030621964.1">
    <property type="nucleotide sequence ID" value="XM_030766104.1"/>
</dbReference>
<dbReference type="Proteomes" id="UP000504632">
    <property type="component" value="Chromosome 1"/>
</dbReference>
<dbReference type="PROSITE" id="PS51159">
    <property type="entry name" value="CBM21"/>
    <property type="match status" value="1"/>
</dbReference>
<dbReference type="AlphaFoldDB" id="A0A6J2UPH8"/>
<evidence type="ECO:0000256" key="3">
    <source>
        <dbReference type="PIRNR" id="PIRNR038207"/>
    </source>
</evidence>
<evidence type="ECO:0000313" key="5">
    <source>
        <dbReference type="Proteomes" id="UP000504632"/>
    </source>
</evidence>